<keyword evidence="1" id="KW-1185">Reference proteome</keyword>
<evidence type="ECO:0000313" key="2">
    <source>
        <dbReference type="WBParaSite" id="jg24817"/>
    </source>
</evidence>
<name>A0A915DZF0_9BILA</name>
<protein>
    <submittedName>
        <fullName evidence="2">Uncharacterized protein</fullName>
    </submittedName>
</protein>
<accession>A0A915DZF0</accession>
<dbReference type="AlphaFoldDB" id="A0A915DZF0"/>
<proteinExistence type="predicted"/>
<evidence type="ECO:0000313" key="1">
    <source>
        <dbReference type="Proteomes" id="UP000887574"/>
    </source>
</evidence>
<organism evidence="1 2">
    <name type="scientific">Ditylenchus dipsaci</name>
    <dbReference type="NCBI Taxonomy" id="166011"/>
    <lineage>
        <taxon>Eukaryota</taxon>
        <taxon>Metazoa</taxon>
        <taxon>Ecdysozoa</taxon>
        <taxon>Nematoda</taxon>
        <taxon>Chromadorea</taxon>
        <taxon>Rhabditida</taxon>
        <taxon>Tylenchina</taxon>
        <taxon>Tylenchomorpha</taxon>
        <taxon>Sphaerularioidea</taxon>
        <taxon>Anguinidae</taxon>
        <taxon>Anguininae</taxon>
        <taxon>Ditylenchus</taxon>
    </lineage>
</organism>
<sequence>MLCSPLIALLTSNGADVSADRNGLNFADMLAPFCTTQVTVKDPIGQQVNTILFFRMCFMRQVTTVHSR</sequence>
<dbReference type="WBParaSite" id="jg24817">
    <property type="protein sequence ID" value="jg24817"/>
    <property type="gene ID" value="jg24817"/>
</dbReference>
<dbReference type="Proteomes" id="UP000887574">
    <property type="component" value="Unplaced"/>
</dbReference>
<reference evidence="2" key="1">
    <citation type="submission" date="2022-11" db="UniProtKB">
        <authorList>
            <consortium name="WormBaseParasite"/>
        </authorList>
    </citation>
    <scope>IDENTIFICATION</scope>
</reference>